<dbReference type="PANTHER" id="PTHR43179:SF7">
    <property type="entry name" value="RHAMNOSYLTRANSFERASE WBBL"/>
    <property type="match status" value="1"/>
</dbReference>
<proteinExistence type="predicted"/>
<name>A0A3N1CN59_9ACTN</name>
<feature type="domain" description="Glycosyltransferase 2-like" evidence="1">
    <location>
        <begin position="8"/>
        <end position="137"/>
    </location>
</feature>
<comment type="caution">
    <text evidence="2">The sequence shown here is derived from an EMBL/GenBank/DDBJ whole genome shotgun (WGS) entry which is preliminary data.</text>
</comment>
<dbReference type="InterPro" id="IPR029044">
    <property type="entry name" value="Nucleotide-diphossugar_trans"/>
</dbReference>
<dbReference type="InterPro" id="IPR001173">
    <property type="entry name" value="Glyco_trans_2-like"/>
</dbReference>
<keyword evidence="3" id="KW-1185">Reference proteome</keyword>
<sequence length="307" mass="31884">MSAPRVGVVIVSYNSADVLPDCLASLAGQDVVLTRVVVADNASADESLAVAETAGASAEADVKVLATGRNGGYAAGFNAGLRELDLTALDAVCVLNPDCRLRPGALGVLAAALLRPGIGIAAPRLVNPDGTLQPTLRRMPTVGRALAEAVLGGTFTGRHGTLGELITTPGPHEREGRHAWATGAALLMSAEALRAVGEWDESFLLYSEETEFILRAADRGFGLWYCPDSVVEHIGAASGTSPALAALSVVNRVLLFRRIRSRSAAFCYFLAVALGQGLRALAGHPDARAAFVALVRPSRRPTRLAGG</sequence>
<evidence type="ECO:0000313" key="2">
    <source>
        <dbReference type="EMBL" id="ROO82747.1"/>
    </source>
</evidence>
<dbReference type="Pfam" id="PF00535">
    <property type="entry name" value="Glycos_transf_2"/>
    <property type="match status" value="1"/>
</dbReference>
<accession>A0A3N1CN59</accession>
<reference evidence="2 3" key="1">
    <citation type="submission" date="2018-11" db="EMBL/GenBank/DDBJ databases">
        <title>Sequencing the genomes of 1000 actinobacteria strains.</title>
        <authorList>
            <person name="Klenk H.-P."/>
        </authorList>
    </citation>
    <scope>NUCLEOTIDE SEQUENCE [LARGE SCALE GENOMIC DNA]</scope>
    <source>
        <strain evidence="2 3">DSM 44254</strain>
    </source>
</reference>
<organism evidence="2 3">
    <name type="scientific">Actinocorallia herbida</name>
    <dbReference type="NCBI Taxonomy" id="58109"/>
    <lineage>
        <taxon>Bacteria</taxon>
        <taxon>Bacillati</taxon>
        <taxon>Actinomycetota</taxon>
        <taxon>Actinomycetes</taxon>
        <taxon>Streptosporangiales</taxon>
        <taxon>Thermomonosporaceae</taxon>
        <taxon>Actinocorallia</taxon>
    </lineage>
</organism>
<dbReference type="Gene3D" id="3.90.550.10">
    <property type="entry name" value="Spore Coat Polysaccharide Biosynthesis Protein SpsA, Chain A"/>
    <property type="match status" value="1"/>
</dbReference>
<dbReference type="PANTHER" id="PTHR43179">
    <property type="entry name" value="RHAMNOSYLTRANSFERASE WBBL"/>
    <property type="match status" value="1"/>
</dbReference>
<dbReference type="EMBL" id="RJKE01000001">
    <property type="protein sequence ID" value="ROO82747.1"/>
    <property type="molecule type" value="Genomic_DNA"/>
</dbReference>
<dbReference type="OrthoDB" id="9771846at2"/>
<protein>
    <submittedName>
        <fullName evidence="2">GT2 family glycosyltransferase</fullName>
    </submittedName>
</protein>
<dbReference type="Proteomes" id="UP000272400">
    <property type="component" value="Unassembled WGS sequence"/>
</dbReference>
<dbReference type="GO" id="GO:0016740">
    <property type="term" value="F:transferase activity"/>
    <property type="evidence" value="ECO:0007669"/>
    <property type="project" value="UniProtKB-KW"/>
</dbReference>
<evidence type="ECO:0000259" key="1">
    <source>
        <dbReference type="Pfam" id="PF00535"/>
    </source>
</evidence>
<dbReference type="SUPFAM" id="SSF53448">
    <property type="entry name" value="Nucleotide-diphospho-sugar transferases"/>
    <property type="match status" value="1"/>
</dbReference>
<dbReference type="AlphaFoldDB" id="A0A3N1CN59"/>
<dbReference type="RefSeq" id="WP_123661725.1">
    <property type="nucleotide sequence ID" value="NZ_RJKE01000001.1"/>
</dbReference>
<gene>
    <name evidence="2" type="ORF">EDD29_0230</name>
</gene>
<keyword evidence="2" id="KW-0808">Transferase</keyword>
<evidence type="ECO:0000313" key="3">
    <source>
        <dbReference type="Proteomes" id="UP000272400"/>
    </source>
</evidence>